<dbReference type="FunFam" id="3.20.20.70:FF:000029">
    <property type="entry name" value="L-lactate dehydrogenase"/>
    <property type="match status" value="1"/>
</dbReference>
<evidence type="ECO:0000256" key="6">
    <source>
        <dbReference type="PIRSR" id="PIRSR000138-1"/>
    </source>
</evidence>
<dbReference type="EMBL" id="MRUL01000007">
    <property type="protein sequence ID" value="OON39825.1"/>
    <property type="molecule type" value="Genomic_DNA"/>
</dbReference>
<dbReference type="GO" id="GO:0009060">
    <property type="term" value="P:aerobic respiration"/>
    <property type="evidence" value="ECO:0007669"/>
    <property type="project" value="TreeGrafter"/>
</dbReference>
<evidence type="ECO:0000256" key="1">
    <source>
        <dbReference type="ARBA" id="ARBA00001917"/>
    </source>
</evidence>
<feature type="binding site" evidence="7">
    <location>
        <position position="157"/>
    </location>
    <ligand>
        <name>FMN</name>
        <dbReference type="ChEBI" id="CHEBI:58210"/>
    </ligand>
</feature>
<keyword evidence="2 7" id="KW-0285">Flavoprotein</keyword>
<feature type="active site" description="Proton acceptor" evidence="6">
    <location>
        <position position="277"/>
    </location>
</feature>
<evidence type="ECO:0000256" key="2">
    <source>
        <dbReference type="ARBA" id="ARBA00022630"/>
    </source>
</evidence>
<dbReference type="InterPro" id="IPR008259">
    <property type="entry name" value="FMN_hydac_DH_AS"/>
</dbReference>
<dbReference type="STRING" id="1926881.BTJ39_12395"/>
<dbReference type="Pfam" id="PF01070">
    <property type="entry name" value="FMN_dh"/>
    <property type="match status" value="1"/>
</dbReference>
<dbReference type="GO" id="GO:0004459">
    <property type="term" value="F:L-lactate dehydrogenase (NAD+) activity"/>
    <property type="evidence" value="ECO:0007669"/>
    <property type="project" value="TreeGrafter"/>
</dbReference>
<dbReference type="InterPro" id="IPR013785">
    <property type="entry name" value="Aldolase_TIM"/>
</dbReference>
<dbReference type="PROSITE" id="PS51349">
    <property type="entry name" value="FMN_HYDROXY_ACID_DH_2"/>
    <property type="match status" value="1"/>
</dbReference>
<dbReference type="GO" id="GO:0005886">
    <property type="term" value="C:plasma membrane"/>
    <property type="evidence" value="ECO:0007669"/>
    <property type="project" value="TreeGrafter"/>
</dbReference>
<reference evidence="10 11" key="1">
    <citation type="submission" date="2016-12" db="EMBL/GenBank/DDBJ databases">
        <title>Izhakiella australiana sp. nov. of genus Izhakiella isolated from Australian desert.</title>
        <authorList>
            <person name="Ji M."/>
        </authorList>
    </citation>
    <scope>NUCLEOTIDE SEQUENCE [LARGE SCALE GENOMIC DNA]</scope>
    <source>
        <strain evidence="10 11">D4N98</strain>
    </source>
</reference>
<evidence type="ECO:0000256" key="7">
    <source>
        <dbReference type="PIRSR" id="PIRSR000138-2"/>
    </source>
</evidence>
<feature type="binding site" evidence="7">
    <location>
        <position position="131"/>
    </location>
    <ligand>
        <name>glyoxylate</name>
        <dbReference type="ChEBI" id="CHEBI:36655"/>
    </ligand>
</feature>
<dbReference type="PANTHER" id="PTHR10578:SF107">
    <property type="entry name" value="2-HYDROXYACID OXIDASE 1"/>
    <property type="match status" value="1"/>
</dbReference>
<dbReference type="InterPro" id="IPR000262">
    <property type="entry name" value="FMN-dep_DH"/>
</dbReference>
<feature type="region of interest" description="Disordered" evidence="8">
    <location>
        <begin position="387"/>
        <end position="406"/>
    </location>
</feature>
<feature type="binding site" evidence="7">
    <location>
        <position position="277"/>
    </location>
    <ligand>
        <name>glyoxylate</name>
        <dbReference type="ChEBI" id="CHEBI:36655"/>
    </ligand>
</feature>
<dbReference type="SUPFAM" id="SSF51395">
    <property type="entry name" value="FMN-linked oxidoreductases"/>
    <property type="match status" value="1"/>
</dbReference>
<dbReference type="OrthoDB" id="9770452at2"/>
<evidence type="ECO:0000256" key="4">
    <source>
        <dbReference type="ARBA" id="ARBA00023002"/>
    </source>
</evidence>
<gene>
    <name evidence="10" type="primary">lldD</name>
    <name evidence="10" type="ORF">BTJ39_12395</name>
</gene>
<feature type="binding site" evidence="7">
    <location>
        <position position="253"/>
    </location>
    <ligand>
        <name>FMN</name>
        <dbReference type="ChEBI" id="CHEBI:58210"/>
    </ligand>
</feature>
<comment type="cofactor">
    <cofactor evidence="1">
        <name>FMN</name>
        <dbReference type="ChEBI" id="CHEBI:58210"/>
    </cofactor>
</comment>
<name>A0A1S8YLS9_9GAMM</name>
<sequence>MTRTITCIDDLQQLARRRVPKLFYDYIDSGSWTESTYRENSGDLARLHFRQRVGCNVENITTSSTVLGTPVSLPLILAPTGLAGMIHPDGEILAARAAAAAGVPYTLSTVSICSIEDVAARLKQPFWFQLYMMKDRTFIADLIARADAAGCSTLVLTLDLPIQGQRHKDIRNGLSVPPTLTLSSMLSMLSHPRWCAAMLKTPRRTFGNIVGYAKGVNDTLGFADWVSRQFDRSFSWQDIDWVRQRWNGKLVIKGVMDSDDARQAFAAGADAIVVSNHGGRQLDGAPSSISVLARIADQVAGRGEIIMDSGIRSGQDMVRALAMGADSLMVGRAFLYGLGALGEEGVTLSLTLLRKELEATMALCGVTRIADLTPDNIVDYPWPLRSERTSSSPVRLSPALPIKSEG</sequence>
<evidence type="ECO:0000313" key="11">
    <source>
        <dbReference type="Proteomes" id="UP000190667"/>
    </source>
</evidence>
<dbReference type="AlphaFoldDB" id="A0A1S8YLS9"/>
<keyword evidence="4" id="KW-0560">Oxidoreductase</keyword>
<dbReference type="GO" id="GO:0010181">
    <property type="term" value="F:FMN binding"/>
    <property type="evidence" value="ECO:0007669"/>
    <property type="project" value="InterPro"/>
</dbReference>
<evidence type="ECO:0000256" key="8">
    <source>
        <dbReference type="SAM" id="MobiDB-lite"/>
    </source>
</evidence>
<feature type="binding site" evidence="7">
    <location>
        <position position="26"/>
    </location>
    <ligand>
        <name>glyoxylate</name>
        <dbReference type="ChEBI" id="CHEBI:36655"/>
    </ligand>
</feature>
<dbReference type="Proteomes" id="UP000190667">
    <property type="component" value="Unassembled WGS sequence"/>
</dbReference>
<dbReference type="InterPro" id="IPR037396">
    <property type="entry name" value="FMN_HAD"/>
</dbReference>
<evidence type="ECO:0000256" key="5">
    <source>
        <dbReference type="ARBA" id="ARBA00024042"/>
    </source>
</evidence>
<feature type="binding site" evidence="7">
    <location>
        <begin position="79"/>
        <end position="81"/>
    </location>
    <ligand>
        <name>FMN</name>
        <dbReference type="ChEBI" id="CHEBI:58210"/>
    </ligand>
</feature>
<dbReference type="InterPro" id="IPR012133">
    <property type="entry name" value="Alpha-hydoxy_acid_DH_FMN"/>
</dbReference>
<evidence type="ECO:0000259" key="9">
    <source>
        <dbReference type="PROSITE" id="PS51349"/>
    </source>
</evidence>
<accession>A0A1S8YLS9</accession>
<dbReference type="PANTHER" id="PTHR10578">
    <property type="entry name" value="S -2-HYDROXY-ACID OXIDASE-RELATED"/>
    <property type="match status" value="1"/>
</dbReference>
<feature type="binding site" evidence="7">
    <location>
        <position position="166"/>
    </location>
    <ligand>
        <name>glyoxylate</name>
        <dbReference type="ChEBI" id="CHEBI:36655"/>
    </ligand>
</feature>
<dbReference type="CDD" id="cd02809">
    <property type="entry name" value="alpha_hydroxyacid_oxid_FMN"/>
    <property type="match status" value="1"/>
</dbReference>
<evidence type="ECO:0000313" key="10">
    <source>
        <dbReference type="EMBL" id="OON39825.1"/>
    </source>
</evidence>
<feature type="binding site" evidence="7">
    <location>
        <position position="108"/>
    </location>
    <ligand>
        <name>FMN</name>
        <dbReference type="ChEBI" id="CHEBI:58210"/>
    </ligand>
</feature>
<dbReference type="RefSeq" id="WP_078003014.1">
    <property type="nucleotide sequence ID" value="NZ_MRUL01000007.1"/>
</dbReference>
<feature type="binding site" evidence="7">
    <location>
        <position position="275"/>
    </location>
    <ligand>
        <name>FMN</name>
        <dbReference type="ChEBI" id="CHEBI:58210"/>
    </ligand>
</feature>
<comment type="caution">
    <text evidence="10">The sequence shown here is derived from an EMBL/GenBank/DDBJ whole genome shotgun (WGS) entry which is preliminary data.</text>
</comment>
<dbReference type="PROSITE" id="PS00557">
    <property type="entry name" value="FMN_HYDROXY_ACID_DH_1"/>
    <property type="match status" value="1"/>
</dbReference>
<protein>
    <submittedName>
        <fullName evidence="10">Alpha-hydroxy-acid oxidizing enzyme</fullName>
    </submittedName>
</protein>
<feature type="binding site" evidence="7">
    <location>
        <begin position="331"/>
        <end position="332"/>
    </location>
    <ligand>
        <name>FMN</name>
        <dbReference type="ChEBI" id="CHEBI:58210"/>
    </ligand>
</feature>
<feature type="binding site" evidence="7">
    <location>
        <position position="280"/>
    </location>
    <ligand>
        <name>glyoxylate</name>
        <dbReference type="ChEBI" id="CHEBI:36655"/>
    </ligand>
</feature>
<comment type="similarity">
    <text evidence="5">Belongs to the FMN-dependent alpha-hydroxy acid dehydrogenase family.</text>
</comment>
<evidence type="ECO:0000256" key="3">
    <source>
        <dbReference type="ARBA" id="ARBA00022643"/>
    </source>
</evidence>
<keyword evidence="11" id="KW-1185">Reference proteome</keyword>
<feature type="domain" description="FMN hydroxy acid dehydrogenase" evidence="9">
    <location>
        <begin position="1"/>
        <end position="382"/>
    </location>
</feature>
<feature type="binding site" evidence="7">
    <location>
        <begin position="308"/>
        <end position="312"/>
    </location>
    <ligand>
        <name>FMN</name>
        <dbReference type="ChEBI" id="CHEBI:58210"/>
    </ligand>
</feature>
<dbReference type="PIRSF" id="PIRSF000138">
    <property type="entry name" value="Al-hdrx_acd_dh"/>
    <property type="match status" value="1"/>
</dbReference>
<dbReference type="NCBIfam" id="NF008398">
    <property type="entry name" value="PRK11197.1"/>
    <property type="match status" value="1"/>
</dbReference>
<keyword evidence="3 7" id="KW-0288">FMN</keyword>
<proteinExistence type="inferred from homology"/>
<organism evidence="10 11">
    <name type="scientific">Izhakiella australiensis</name>
    <dbReference type="NCBI Taxonomy" id="1926881"/>
    <lineage>
        <taxon>Bacteria</taxon>
        <taxon>Pseudomonadati</taxon>
        <taxon>Pseudomonadota</taxon>
        <taxon>Gammaproteobacteria</taxon>
        <taxon>Enterobacterales</taxon>
        <taxon>Erwiniaceae</taxon>
        <taxon>Izhakiella</taxon>
    </lineage>
</organism>
<feature type="binding site" evidence="7">
    <location>
        <position position="129"/>
    </location>
    <ligand>
        <name>FMN</name>
        <dbReference type="ChEBI" id="CHEBI:58210"/>
    </ligand>
</feature>
<dbReference type="Gene3D" id="3.20.20.70">
    <property type="entry name" value="Aldolase class I"/>
    <property type="match status" value="1"/>
</dbReference>